<feature type="region of interest" description="Disordered" evidence="1">
    <location>
        <begin position="101"/>
        <end position="127"/>
    </location>
</feature>
<evidence type="ECO:0000313" key="2">
    <source>
        <dbReference type="EMBL" id="KAK3057665.1"/>
    </source>
</evidence>
<dbReference type="EMBL" id="JAWDJX010000003">
    <property type="protein sequence ID" value="KAK3057665.1"/>
    <property type="molecule type" value="Genomic_DNA"/>
</dbReference>
<evidence type="ECO:0000313" key="3">
    <source>
        <dbReference type="Proteomes" id="UP001271007"/>
    </source>
</evidence>
<keyword evidence="3" id="KW-1185">Reference proteome</keyword>
<comment type="caution">
    <text evidence="2">The sequence shown here is derived from an EMBL/GenBank/DDBJ whole genome shotgun (WGS) entry which is preliminary data.</text>
</comment>
<gene>
    <name evidence="2" type="ORF">LTR09_001849</name>
</gene>
<proteinExistence type="predicted"/>
<name>A0AAJ0GHP4_9PEZI</name>
<organism evidence="2 3">
    <name type="scientific">Extremus antarcticus</name>
    <dbReference type="NCBI Taxonomy" id="702011"/>
    <lineage>
        <taxon>Eukaryota</taxon>
        <taxon>Fungi</taxon>
        <taxon>Dikarya</taxon>
        <taxon>Ascomycota</taxon>
        <taxon>Pezizomycotina</taxon>
        <taxon>Dothideomycetes</taxon>
        <taxon>Dothideomycetidae</taxon>
        <taxon>Mycosphaerellales</taxon>
        <taxon>Extremaceae</taxon>
        <taxon>Extremus</taxon>
    </lineage>
</organism>
<dbReference type="AlphaFoldDB" id="A0AAJ0GHP4"/>
<sequence length="226" mass="25504">MHGARRSWFVLSLQDPAFFLIKLCHAANKRTAGSAGSAAQSREALSFQTEAINIIQQRLERNDLNELTVSAVASMVCFERTKGPFPNRVQYDPNYMRKMKAQQVSPRKGKRKMATPSTFSGDETLVYGTGEGQQDEHYVEIQGLVPEADCTKVGGDIPNDRVSFRKFFAEMKHKGMPYKLEDGYCAYHYSGYVAPQGDEDSLRTFLRAVKADTDQERFKLVFVPAR</sequence>
<protein>
    <submittedName>
        <fullName evidence="2">Uncharacterized protein</fullName>
    </submittedName>
</protein>
<reference evidence="2" key="1">
    <citation type="submission" date="2023-04" db="EMBL/GenBank/DDBJ databases">
        <title>Black Yeasts Isolated from many extreme environments.</title>
        <authorList>
            <person name="Coleine C."/>
            <person name="Stajich J.E."/>
            <person name="Selbmann L."/>
        </authorList>
    </citation>
    <scope>NUCLEOTIDE SEQUENCE</scope>
    <source>
        <strain evidence="2">CCFEE 5312</strain>
    </source>
</reference>
<dbReference type="Proteomes" id="UP001271007">
    <property type="component" value="Unassembled WGS sequence"/>
</dbReference>
<evidence type="ECO:0000256" key="1">
    <source>
        <dbReference type="SAM" id="MobiDB-lite"/>
    </source>
</evidence>
<accession>A0AAJ0GHP4</accession>